<feature type="compositionally biased region" description="Acidic residues" evidence="1">
    <location>
        <begin position="785"/>
        <end position="820"/>
    </location>
</feature>
<feature type="region of interest" description="Disordered" evidence="1">
    <location>
        <begin position="710"/>
        <end position="833"/>
    </location>
</feature>
<dbReference type="OrthoDB" id="5584477at2759"/>
<dbReference type="Pfam" id="PF17667">
    <property type="entry name" value="Pkinase_fungal"/>
    <property type="match status" value="1"/>
</dbReference>
<dbReference type="EMBL" id="KV425976">
    <property type="protein sequence ID" value="KZV94239.1"/>
    <property type="molecule type" value="Genomic_DNA"/>
</dbReference>
<dbReference type="PANTHER" id="PTHR38248:SF2">
    <property type="entry name" value="FUNK1 11"/>
    <property type="match status" value="1"/>
</dbReference>
<gene>
    <name evidence="3" type="ORF">EXIGLDRAFT_835116</name>
</gene>
<evidence type="ECO:0000313" key="3">
    <source>
        <dbReference type="EMBL" id="KZV94239.1"/>
    </source>
</evidence>
<evidence type="ECO:0000259" key="2">
    <source>
        <dbReference type="Pfam" id="PF17667"/>
    </source>
</evidence>
<feature type="compositionally biased region" description="Basic and acidic residues" evidence="1">
    <location>
        <begin position="721"/>
        <end position="733"/>
    </location>
</feature>
<name>A0A166AQP5_EXIGL</name>
<dbReference type="InParanoid" id="A0A166AQP5"/>
<feature type="compositionally biased region" description="Basic and acidic residues" evidence="1">
    <location>
        <begin position="751"/>
        <end position="770"/>
    </location>
</feature>
<dbReference type="AlphaFoldDB" id="A0A166AQP5"/>
<feature type="region of interest" description="Disordered" evidence="1">
    <location>
        <begin position="868"/>
        <end position="887"/>
    </location>
</feature>
<evidence type="ECO:0000256" key="1">
    <source>
        <dbReference type="SAM" id="MobiDB-lite"/>
    </source>
</evidence>
<dbReference type="InterPro" id="IPR040976">
    <property type="entry name" value="Pkinase_fungal"/>
</dbReference>
<feature type="compositionally biased region" description="Acidic residues" evidence="1">
    <location>
        <begin position="876"/>
        <end position="887"/>
    </location>
</feature>
<dbReference type="Gene3D" id="1.10.510.10">
    <property type="entry name" value="Transferase(Phosphotransferase) domain 1"/>
    <property type="match status" value="1"/>
</dbReference>
<dbReference type="Proteomes" id="UP000077266">
    <property type="component" value="Unassembled WGS sequence"/>
</dbReference>
<sequence length="887" mass="99164">MSRIKPFVDINYIGNVESDLRKIQSRTKANTTLWDAVTAEHAVVAALQRLQGKKDSTNERDLYNPIALLCNAISLAYATHMGLLRGNVIVFSSPHNTVTRGDFLGSQAKSDIISFPGSKAELLAAIRVLQAKPQSPYTFAQPWQLLSSAGEVKPRLRDGGLGQVKSYTVRLKQYLPDHSEVHAFHAGRKLLLYSLNPCGMWQSEAGDLDNLAAWIVHVALIYRSFLGRDKSLQPSLSQGEFIRWDYSFDGSKHVLAPFYVGAVPGRMTWAAFEVGVQSDEESEEDDAASASLYAHAYFQRPPLGLVKVAWQDVKRPHSEADLLQKAHAEGWIPGLVRHRSAFSGVQVAAHDSTPANPTLQRKQHTLQLESIGQPISMCTDYLHLLEVIYDGIETHLHLFERGILHRDISWANVLCNPRHLSAGNDKESIERPCILRILGNPQGEPRVLLTDLDHAALWNDLLKSDHPRRNEKTGTPSWISHELASPTAVPRSYPPVLTRTHAIFKRFKDNETHPYFSAAFSSHRDEDVSFLANFERVLELEVARHDFKSPHYLETVHTYPATAHLPRHDCESFYWILLYHLARAFAQAPNAKSVSIPPPPPISKDTAQDQLEAIATAMLDHRIGVENGRVPYLLGFDLQAQVLDVPLQHCAPLLQAMAAYLCIPWHLYEKGPNDTNGRGFVELNHVHHAFRRLILLEIIEIKKEQPTVPNVRFSTAGPRRLRPEVFKDREKKTPSQSARGSGMSGGKRSRTHEDGAPEDLENLKRLKTNEARALGTGKPRFPSLSEEESVVDEDAVSVAESEEDSAEDDSVDEDAEDESGTYEPPRRYKKKKDVDPFVAAGLTAAEAAEDSVCSWIKAFERDELWFTTGVPYSGDVPEDSDSESVLE</sequence>
<accession>A0A166AQP5</accession>
<dbReference type="SUPFAM" id="SSF56112">
    <property type="entry name" value="Protein kinase-like (PK-like)"/>
    <property type="match status" value="1"/>
</dbReference>
<dbReference type="PANTHER" id="PTHR38248">
    <property type="entry name" value="FUNK1 6"/>
    <property type="match status" value="1"/>
</dbReference>
<protein>
    <recommendedName>
        <fullName evidence="2">Fungal-type protein kinase domain-containing protein</fullName>
    </recommendedName>
</protein>
<dbReference type="InterPro" id="IPR011009">
    <property type="entry name" value="Kinase-like_dom_sf"/>
</dbReference>
<feature type="domain" description="Fungal-type protein kinase" evidence="2">
    <location>
        <begin position="359"/>
        <end position="579"/>
    </location>
</feature>
<organism evidence="3 4">
    <name type="scientific">Exidia glandulosa HHB12029</name>
    <dbReference type="NCBI Taxonomy" id="1314781"/>
    <lineage>
        <taxon>Eukaryota</taxon>
        <taxon>Fungi</taxon>
        <taxon>Dikarya</taxon>
        <taxon>Basidiomycota</taxon>
        <taxon>Agaricomycotina</taxon>
        <taxon>Agaricomycetes</taxon>
        <taxon>Auriculariales</taxon>
        <taxon>Exidiaceae</taxon>
        <taxon>Exidia</taxon>
    </lineage>
</organism>
<keyword evidence="4" id="KW-1185">Reference proteome</keyword>
<evidence type="ECO:0000313" key="4">
    <source>
        <dbReference type="Proteomes" id="UP000077266"/>
    </source>
</evidence>
<reference evidence="3 4" key="1">
    <citation type="journal article" date="2016" name="Mol. Biol. Evol.">
        <title>Comparative Genomics of Early-Diverging Mushroom-Forming Fungi Provides Insights into the Origins of Lignocellulose Decay Capabilities.</title>
        <authorList>
            <person name="Nagy L.G."/>
            <person name="Riley R."/>
            <person name="Tritt A."/>
            <person name="Adam C."/>
            <person name="Daum C."/>
            <person name="Floudas D."/>
            <person name="Sun H."/>
            <person name="Yadav J.S."/>
            <person name="Pangilinan J."/>
            <person name="Larsson K.H."/>
            <person name="Matsuura K."/>
            <person name="Barry K."/>
            <person name="Labutti K."/>
            <person name="Kuo R."/>
            <person name="Ohm R.A."/>
            <person name="Bhattacharya S.S."/>
            <person name="Shirouzu T."/>
            <person name="Yoshinaga Y."/>
            <person name="Martin F.M."/>
            <person name="Grigoriev I.V."/>
            <person name="Hibbett D.S."/>
        </authorList>
    </citation>
    <scope>NUCLEOTIDE SEQUENCE [LARGE SCALE GENOMIC DNA]</scope>
    <source>
        <strain evidence="3 4">HHB12029</strain>
    </source>
</reference>
<proteinExistence type="predicted"/>